<organism evidence="2 3">
    <name type="scientific">Amycolatopsis cynarae</name>
    <dbReference type="NCBI Taxonomy" id="2995223"/>
    <lineage>
        <taxon>Bacteria</taxon>
        <taxon>Bacillati</taxon>
        <taxon>Actinomycetota</taxon>
        <taxon>Actinomycetes</taxon>
        <taxon>Pseudonocardiales</taxon>
        <taxon>Pseudonocardiaceae</taxon>
        <taxon>Amycolatopsis</taxon>
    </lineage>
</organism>
<proteinExistence type="predicted"/>
<dbReference type="InterPro" id="IPR017792">
    <property type="entry name" value="UAAP1"/>
</dbReference>
<dbReference type="RefSeq" id="WP_268758485.1">
    <property type="nucleotide sequence ID" value="NZ_CP113836.1"/>
</dbReference>
<reference evidence="2" key="1">
    <citation type="submission" date="2022-11" db="EMBL/GenBank/DDBJ databases">
        <authorList>
            <person name="Mo P."/>
        </authorList>
    </citation>
    <scope>NUCLEOTIDE SEQUENCE</scope>
    <source>
        <strain evidence="2">HUAS 11-8</strain>
    </source>
</reference>
<protein>
    <submittedName>
        <fullName evidence="2">DUF1989 domain-containing protein</fullName>
    </submittedName>
</protein>
<dbReference type="InterPro" id="IPR018959">
    <property type="entry name" value="DUF1989"/>
</dbReference>
<dbReference type="Proteomes" id="UP001163203">
    <property type="component" value="Chromosome"/>
</dbReference>
<dbReference type="PANTHER" id="PTHR31527:SF0">
    <property type="entry name" value="RE64534P"/>
    <property type="match status" value="1"/>
</dbReference>
<evidence type="ECO:0000313" key="3">
    <source>
        <dbReference type="Proteomes" id="UP001163203"/>
    </source>
</evidence>
<gene>
    <name evidence="2" type="ORF">ORV05_11670</name>
</gene>
<dbReference type="EMBL" id="CP113836">
    <property type="protein sequence ID" value="WAL68392.1"/>
    <property type="molecule type" value="Genomic_DNA"/>
</dbReference>
<dbReference type="NCBIfam" id="TIGR03425">
    <property type="entry name" value="urea_degr_2"/>
    <property type="match status" value="1"/>
</dbReference>
<accession>A0ABY7BAY7</accession>
<evidence type="ECO:0000259" key="1">
    <source>
        <dbReference type="Pfam" id="PF09347"/>
    </source>
</evidence>
<feature type="domain" description="DUF1989" evidence="1">
    <location>
        <begin position="9"/>
        <end position="181"/>
    </location>
</feature>
<dbReference type="Pfam" id="PF09347">
    <property type="entry name" value="DUF1989"/>
    <property type="match status" value="1"/>
</dbReference>
<sequence>MSEVLLSHEIPGGAAWSVLVRAGRELRLTAVEAGANCSTLLFAAHHPVDRLNVPDTLKAQMSARIRPPMVLMSDRGTALCSVTGSSLDWHDALCGHSCDAHVARFGPSAYTSDRNQWRRSARAGLLSELRKHGRGPADLHACVNFFSKAATSDDPKGSLAFVPGHAADGDWVSLRAELDLLVVLSTAPHPLDPRWAPAPVRAEVSAAPPAGEDDPSWTFRAESARALRAAREVLA</sequence>
<keyword evidence="3" id="KW-1185">Reference proteome</keyword>
<evidence type="ECO:0000313" key="2">
    <source>
        <dbReference type="EMBL" id="WAL68392.1"/>
    </source>
</evidence>
<name>A0ABY7BAY7_9PSEU</name>
<dbReference type="PANTHER" id="PTHR31527">
    <property type="entry name" value="RE64534P"/>
    <property type="match status" value="1"/>
</dbReference>